<evidence type="ECO:0000256" key="1">
    <source>
        <dbReference type="ARBA" id="ARBA00004496"/>
    </source>
</evidence>
<comment type="subcellular location">
    <subcellularLocation>
        <location evidence="1">Cytoplasm</location>
    </subcellularLocation>
</comment>
<reference evidence="5 6" key="1">
    <citation type="journal article" date="2021" name="Elife">
        <title>Chloroplast acquisition without the gene transfer in kleptoplastic sea slugs, Plakobranchus ocellatus.</title>
        <authorList>
            <person name="Maeda T."/>
            <person name="Takahashi S."/>
            <person name="Yoshida T."/>
            <person name="Shimamura S."/>
            <person name="Takaki Y."/>
            <person name="Nagai Y."/>
            <person name="Toyoda A."/>
            <person name="Suzuki Y."/>
            <person name="Arimoto A."/>
            <person name="Ishii H."/>
            <person name="Satoh N."/>
            <person name="Nishiyama T."/>
            <person name="Hasebe M."/>
            <person name="Maruyama T."/>
            <person name="Minagawa J."/>
            <person name="Obokata J."/>
            <person name="Shigenobu S."/>
        </authorList>
    </citation>
    <scope>NUCLEOTIDE SEQUENCE [LARGE SCALE GENOMIC DNA]</scope>
</reference>
<feature type="region of interest" description="Disordered" evidence="4">
    <location>
        <begin position="124"/>
        <end position="184"/>
    </location>
</feature>
<dbReference type="Gene3D" id="3.40.50.300">
    <property type="entry name" value="P-loop containing nucleotide triphosphate hydrolases"/>
    <property type="match status" value="1"/>
</dbReference>
<evidence type="ECO:0000256" key="4">
    <source>
        <dbReference type="SAM" id="MobiDB-lite"/>
    </source>
</evidence>
<dbReference type="InterPro" id="IPR032675">
    <property type="entry name" value="LRR_dom_sf"/>
</dbReference>
<feature type="compositionally biased region" description="Low complexity" evidence="4">
    <location>
        <begin position="137"/>
        <end position="147"/>
    </location>
</feature>
<feature type="region of interest" description="Disordered" evidence="4">
    <location>
        <begin position="238"/>
        <end position="316"/>
    </location>
</feature>
<feature type="region of interest" description="Disordered" evidence="4">
    <location>
        <begin position="582"/>
        <end position="602"/>
    </location>
</feature>
<dbReference type="InterPro" id="IPR027417">
    <property type="entry name" value="P-loop_NTPase"/>
</dbReference>
<feature type="compositionally biased region" description="Low complexity" evidence="4">
    <location>
        <begin position="299"/>
        <end position="310"/>
    </location>
</feature>
<feature type="compositionally biased region" description="Basic and acidic residues" evidence="4">
    <location>
        <begin position="264"/>
        <end position="286"/>
    </location>
</feature>
<feature type="compositionally biased region" description="Low complexity" evidence="4">
    <location>
        <begin position="679"/>
        <end position="692"/>
    </location>
</feature>
<evidence type="ECO:0000313" key="5">
    <source>
        <dbReference type="EMBL" id="GFO25668.1"/>
    </source>
</evidence>
<proteinExistence type="predicted"/>
<dbReference type="Proteomes" id="UP000735302">
    <property type="component" value="Unassembled WGS sequence"/>
</dbReference>
<feature type="compositionally biased region" description="Polar residues" evidence="4">
    <location>
        <begin position="768"/>
        <end position="789"/>
    </location>
</feature>
<sequence length="1385" mass="153975">MPGSSPLDDVICTYLSRLYQDHAARTDRLTCKLEHALPIRHSFFRLKRVPHFQTRDDLHSEHTPAYIPVYRLENASLESLSQKSKAGCRRVLIEGDLGTGKTLVCQRLLHEWAKAMQFFRHVKVDQHHQHHQHQHHLQQQQQHQQQQAPSIRVGSDCDGTATSKKGCDSSLQTGGNADSRKRQNMPWNLEALQCSSSSRQAECRAPGKEVDFRADAHGEGLHGLRKDVVKSRSYDENLNHVTSEADNEREVGEYGDHHRSRKSIFAEKQAKKLEKLGEEGESESRSRSRGRRRKGSGSCGKSSRSRSSGAAEKERETWRLRERARLICNGIPQKYLSLLNIGAPGEGAFESPSRSKAFRETRRQRPSRLTSNLTDYKAIVYIPCVRMALSDLLTRCYNARVRHYYVTATVLLDLLTLSGGVDAHHISFEAVYQWVLANRDDICVIFDNVDGSETWERLIADTFHDAHGFGKVIAAATPGRLLKRDVDILFYCYGLSSDYSNKILLSRLRTEAPEAIDRISFLLSSNHTQELLCNPLSLSLLTAYCRSVKPEDHVPEHLSELLEHLLHHAMAHEPNVIAGSSANARSRGGAAGGGGSVTTNTTRRRNRFSLQSVCETVAFECLENDTNYFSKQKFPQACWTRHLCDCRVLHEVHEVANFASIHARPPSPIPSHALPLTPDSDSVHSSASSSLDTNLQHTSELSSSNQSLASAADPDGDVSGLQNINNSSNSQECAGASGSGLLQVPSLHNTPPIDGAGSKKQNKAERPNSLTISSNRSPSPTSKPTATKQSRPHHQQNPHHHQQQQQKATTAAGPAQTSAATTTQTGGDIVSFTSRCIRDYLASKRVCRYLQSDRDHEGFIRRLISRPQFYPVLRLTVRTLYLLDRSDLVLNLLDLLMTSQEFVPSGQGPFGVAIPSPPRGTSPIQITVPDPPQHVRIPHRYRLSHSDCAFRAKREDLKQRRSSTSILGTYLEGAGPTPSPSLNRLLLSTTGLANSLSPFTSSSSPEPPENTRGYLEDFKEALIWLAETDNSEPYIGAVSARFPQTLVVSYQECPTETIEHFICLTRWSQPAVREVVLYMSGLYTQWELGLRLAHALRGLQALTTLRVSMKCVVETTFLVEFLCECFENNLHIETLHLEGPMNVAENLSLGEHKRVQAVFASDRGICLKELVLEHFSYHHRVGYVLATWPDAGLEKLSIKRSSVEGVAARLNRKLTGLPNLTHLSLNNCFVTPLTLAPVVAHLMEHAASMKLTSLELSLLSAARKFNKGDARKSHFRPALTDEVCELLGGVIRSSQSLQYLLLSHNGITDHRAAIILRSVAHSCSIVTLDLSGNLITNKVEDDVIFVLNKATGLTSLLLDDNSITKPTRSLIIRESISRHDLRLSL</sequence>
<organism evidence="5 6">
    <name type="scientific">Plakobranchus ocellatus</name>
    <dbReference type="NCBI Taxonomy" id="259542"/>
    <lineage>
        <taxon>Eukaryota</taxon>
        <taxon>Metazoa</taxon>
        <taxon>Spiralia</taxon>
        <taxon>Lophotrochozoa</taxon>
        <taxon>Mollusca</taxon>
        <taxon>Gastropoda</taxon>
        <taxon>Heterobranchia</taxon>
        <taxon>Euthyneura</taxon>
        <taxon>Panpulmonata</taxon>
        <taxon>Sacoglossa</taxon>
        <taxon>Placobranchoidea</taxon>
        <taxon>Plakobranchidae</taxon>
        <taxon>Plakobranchus</taxon>
    </lineage>
</organism>
<accession>A0AAV4C2N1</accession>
<name>A0AAV4C2N1_9GAST</name>
<gene>
    <name evidence="5" type="ORF">PoB_005217300</name>
</gene>
<dbReference type="PANTHER" id="PTHR45690">
    <property type="entry name" value="NACHT, LRR AND PYD DOMAINS-CONTAINING PROTEIN 12"/>
    <property type="match status" value="1"/>
</dbReference>
<feature type="compositionally biased region" description="Low complexity" evidence="4">
    <location>
        <begin position="699"/>
        <end position="712"/>
    </location>
</feature>
<feature type="region of interest" description="Disordered" evidence="4">
    <location>
        <begin position="669"/>
        <end position="825"/>
    </location>
</feature>
<evidence type="ECO:0008006" key="7">
    <source>
        <dbReference type="Google" id="ProtNLM"/>
    </source>
</evidence>
<evidence type="ECO:0000256" key="3">
    <source>
        <dbReference type="ARBA" id="ARBA00022737"/>
    </source>
</evidence>
<comment type="caution">
    <text evidence="5">The sequence shown here is derived from an EMBL/GenBank/DDBJ whole genome shotgun (WGS) entry which is preliminary data.</text>
</comment>
<feature type="compositionally biased region" description="Basic residues" evidence="4">
    <location>
        <begin position="790"/>
        <end position="802"/>
    </location>
</feature>
<feature type="compositionally biased region" description="Basic and acidic residues" evidence="4">
    <location>
        <begin position="246"/>
        <end position="257"/>
    </location>
</feature>
<dbReference type="GO" id="GO:0005829">
    <property type="term" value="C:cytosol"/>
    <property type="evidence" value="ECO:0007669"/>
    <property type="project" value="UniProtKB-SubCell"/>
</dbReference>
<keyword evidence="3" id="KW-0677">Repeat</keyword>
<evidence type="ECO:0000256" key="2">
    <source>
        <dbReference type="ARBA" id="ARBA00022490"/>
    </source>
</evidence>
<dbReference type="PANTHER" id="PTHR45690:SF19">
    <property type="entry name" value="NACHT, LRR AND PYD DOMAINS-CONTAINING PROTEIN 3"/>
    <property type="match status" value="1"/>
</dbReference>
<keyword evidence="2" id="KW-0963">Cytoplasm</keyword>
<protein>
    <recommendedName>
        <fullName evidence="7">NACHT domain-containing protein</fullName>
    </recommendedName>
</protein>
<feature type="compositionally biased region" description="Low complexity" evidence="4">
    <location>
        <begin position="803"/>
        <end position="825"/>
    </location>
</feature>
<dbReference type="EMBL" id="BLXT01005763">
    <property type="protein sequence ID" value="GFO25668.1"/>
    <property type="molecule type" value="Genomic_DNA"/>
</dbReference>
<feature type="compositionally biased region" description="Polar residues" evidence="4">
    <location>
        <begin position="720"/>
        <end position="732"/>
    </location>
</feature>
<dbReference type="Gene3D" id="3.80.10.10">
    <property type="entry name" value="Ribonuclease Inhibitor"/>
    <property type="match status" value="1"/>
</dbReference>
<evidence type="ECO:0000313" key="6">
    <source>
        <dbReference type="Proteomes" id="UP000735302"/>
    </source>
</evidence>
<dbReference type="InterPro" id="IPR050637">
    <property type="entry name" value="NLRP_innate_immun_reg"/>
</dbReference>
<keyword evidence="6" id="KW-1185">Reference proteome</keyword>
<dbReference type="SUPFAM" id="SSF52047">
    <property type="entry name" value="RNI-like"/>
    <property type="match status" value="1"/>
</dbReference>